<feature type="domain" description="Fungal-type protein kinase" evidence="2">
    <location>
        <begin position="173"/>
        <end position="615"/>
    </location>
</feature>
<feature type="region of interest" description="Disordered" evidence="1">
    <location>
        <begin position="558"/>
        <end position="579"/>
    </location>
</feature>
<keyword evidence="4" id="KW-1185">Reference proteome</keyword>
<dbReference type="InterPro" id="IPR008266">
    <property type="entry name" value="Tyr_kinase_AS"/>
</dbReference>
<gene>
    <name evidence="3" type="ORF">NEOLEDRAFT_1178145</name>
</gene>
<dbReference type="PANTHER" id="PTHR38248">
    <property type="entry name" value="FUNK1 6"/>
    <property type="match status" value="1"/>
</dbReference>
<evidence type="ECO:0000313" key="3">
    <source>
        <dbReference type="EMBL" id="KZT25676.1"/>
    </source>
</evidence>
<dbReference type="Gene3D" id="1.10.510.10">
    <property type="entry name" value="Transferase(Phosphotransferase) domain 1"/>
    <property type="match status" value="1"/>
</dbReference>
<dbReference type="GO" id="GO:0004672">
    <property type="term" value="F:protein kinase activity"/>
    <property type="evidence" value="ECO:0007669"/>
    <property type="project" value="InterPro"/>
</dbReference>
<name>A0A165SU21_9AGAM</name>
<evidence type="ECO:0000313" key="4">
    <source>
        <dbReference type="Proteomes" id="UP000076761"/>
    </source>
</evidence>
<dbReference type="SUPFAM" id="SSF56112">
    <property type="entry name" value="Protein kinase-like (PK-like)"/>
    <property type="match status" value="1"/>
</dbReference>
<sequence>MSDTNYTTSQDPNVPPALDPRLTELYLFSSPPITVHEMDNMLRRRSFRYPTFAAVPEFLEVLFPQDDRVTDLIIRAAIEKGLYQPGVNGTGTGRWTAFPADRTSVDTTCDAFVLLANALSVKIFEENRLKPRLIWEIVHTPHASASTVEADYTPRVTASTTGGPADLSALGWWHNVVVPVEVVEQHRVERAVINFVRRTAQIFRGQPNRRFLYGLVLAGQFMQVWMVDRSGSMMSEYINIHESPKDVIRVISGFCLKCDHELGWDLTLRHSTLRPLNPSRPLWECSMFTNDGQEEVFVLYHEIYLCHDEVLHGRATRVWKAWKKIDIRKPIQERKIYVIKDAWVREDIRLEGDTFNLVGPSDGLARLVSYRVIQQVPGQDDETDQMSQGLKLEGVKIDMQQIFQQAESASDGSFPMGTDPLGDTGWLLDIDKYYVDHGRKRPLNFRHTRALLADFGWSLRRFTSLKELLGGLHDAIRGHIHITDHGIMHGDISESNILLTGGPKPNRGLLIDLEMAFEYDKAEPSLDLPRGHRAFMGKEVLTSIPVFDPLLVQRKSRNDHEVVPAEPSSGNYNYLDDEELDDESSDNFYREVEDMSLRRHPFHEIEGFFWVLCWISLTREAPGVYRPPREPVDLIFHSDLDTMGKIKGHIINDASSMEEYVLGNLAPYFSPLKSTLEDLRRILCEGYWNRANLGYEHPSAVQGLTERFLDILEASEASVDLLQPPGDNREVQRRIYDRWYDPIDYAASGINVLKG</sequence>
<dbReference type="Pfam" id="PF17667">
    <property type="entry name" value="Pkinase_fungal"/>
    <property type="match status" value="1"/>
</dbReference>
<reference evidence="3 4" key="1">
    <citation type="journal article" date="2016" name="Mol. Biol. Evol.">
        <title>Comparative Genomics of Early-Diverging Mushroom-Forming Fungi Provides Insights into the Origins of Lignocellulose Decay Capabilities.</title>
        <authorList>
            <person name="Nagy L.G."/>
            <person name="Riley R."/>
            <person name="Tritt A."/>
            <person name="Adam C."/>
            <person name="Daum C."/>
            <person name="Floudas D."/>
            <person name="Sun H."/>
            <person name="Yadav J.S."/>
            <person name="Pangilinan J."/>
            <person name="Larsson K.H."/>
            <person name="Matsuura K."/>
            <person name="Barry K."/>
            <person name="Labutti K."/>
            <person name="Kuo R."/>
            <person name="Ohm R.A."/>
            <person name="Bhattacharya S.S."/>
            <person name="Shirouzu T."/>
            <person name="Yoshinaga Y."/>
            <person name="Martin F.M."/>
            <person name="Grigoriev I.V."/>
            <person name="Hibbett D.S."/>
        </authorList>
    </citation>
    <scope>NUCLEOTIDE SEQUENCE [LARGE SCALE GENOMIC DNA]</scope>
    <source>
        <strain evidence="3 4">HHB14362 ss-1</strain>
    </source>
</reference>
<proteinExistence type="predicted"/>
<accession>A0A165SU21</accession>
<dbReference type="InterPro" id="IPR011009">
    <property type="entry name" value="Kinase-like_dom_sf"/>
</dbReference>
<dbReference type="AlphaFoldDB" id="A0A165SU21"/>
<organism evidence="3 4">
    <name type="scientific">Neolentinus lepideus HHB14362 ss-1</name>
    <dbReference type="NCBI Taxonomy" id="1314782"/>
    <lineage>
        <taxon>Eukaryota</taxon>
        <taxon>Fungi</taxon>
        <taxon>Dikarya</taxon>
        <taxon>Basidiomycota</taxon>
        <taxon>Agaricomycotina</taxon>
        <taxon>Agaricomycetes</taxon>
        <taxon>Gloeophyllales</taxon>
        <taxon>Gloeophyllaceae</taxon>
        <taxon>Neolentinus</taxon>
    </lineage>
</organism>
<dbReference type="STRING" id="1314782.A0A165SU21"/>
<dbReference type="InParanoid" id="A0A165SU21"/>
<dbReference type="OrthoDB" id="2747778at2759"/>
<dbReference type="InterPro" id="IPR040976">
    <property type="entry name" value="Pkinase_fungal"/>
</dbReference>
<dbReference type="EMBL" id="KV425570">
    <property type="protein sequence ID" value="KZT25676.1"/>
    <property type="molecule type" value="Genomic_DNA"/>
</dbReference>
<dbReference type="PROSITE" id="PS00109">
    <property type="entry name" value="PROTEIN_KINASE_TYR"/>
    <property type="match status" value="1"/>
</dbReference>
<protein>
    <recommendedName>
        <fullName evidence="2">Fungal-type protein kinase domain-containing protein</fullName>
    </recommendedName>
</protein>
<dbReference type="Proteomes" id="UP000076761">
    <property type="component" value="Unassembled WGS sequence"/>
</dbReference>
<evidence type="ECO:0000256" key="1">
    <source>
        <dbReference type="SAM" id="MobiDB-lite"/>
    </source>
</evidence>
<dbReference type="PANTHER" id="PTHR38248:SF2">
    <property type="entry name" value="FUNK1 11"/>
    <property type="match status" value="1"/>
</dbReference>
<evidence type="ECO:0000259" key="2">
    <source>
        <dbReference type="Pfam" id="PF17667"/>
    </source>
</evidence>